<evidence type="ECO:0000313" key="3">
    <source>
        <dbReference type="Proteomes" id="UP001058267"/>
    </source>
</evidence>
<dbReference type="RefSeq" id="WP_019151858.1">
    <property type="nucleotide sequence ID" value="NZ_CP102252.1"/>
</dbReference>
<dbReference type="InterPro" id="IPR017853">
    <property type="entry name" value="GH"/>
</dbReference>
<accession>A0ABY5VBM0</accession>
<name>A0ABY5VBM0_9BACT</name>
<keyword evidence="3" id="KW-1185">Reference proteome</keyword>
<dbReference type="Gene3D" id="3.20.20.80">
    <property type="entry name" value="Glycosidases"/>
    <property type="match status" value="1"/>
</dbReference>
<sequence>MKSNVLLWAVTMAASGLCLHVAGSPSGSGESEKAAAGNIRDYLHAEFPCAVTQVDAGLESIRVCGRTDGDGPFSLCELMPSGEIGDAGAFRCRLGEKELVFDRTFDRYAMREGVSYDRTLSRWVIVRTGDPENRPVSHARYADRIEPQQLTQPLSPASKKGLGDVHADSLMVRDLDALGITSATVNIRITTFMYSRPGPRRIEHVYGGEKYYFDAGYVGALDETLGVCRDRRIAVAAIILINNAASAADPVIGPLLQHPDYTSEGNYSMPDMSAFRSVRAYAAALDFLAGRYCRPDGRYGRIHYWIMHNEVDSGLEWTNMGPGKPVEVYMDAYVKSMRLCHSIVRRYDAHAWVMASHTHAWAVADNPKTYATREMLEILNDYCRAEGDFRWGLAFHCYPHSLYEPKTWLDEKALYTDDTPIVTYKNLEVLDRWIRSLRNCYEGRLKRPLWLSENGTNSPSYSERDQCEQAAGFAWGWKKIAALDGIDAHVWHNWADHEKEYGLLIGLRKLPKEGREPKEVWHVYRAAGTPHEEEAFRKYLPVIGIGDWNIIRDVPDSCNLSATRRSAF</sequence>
<protein>
    <submittedName>
        <fullName evidence="2">DUF5722 domain-containing protein</fullName>
    </submittedName>
</protein>
<dbReference type="EMBL" id="CP102252">
    <property type="protein sequence ID" value="UWN66599.1"/>
    <property type="molecule type" value="Genomic_DNA"/>
</dbReference>
<dbReference type="InterPro" id="IPR043780">
    <property type="entry name" value="DUF5722"/>
</dbReference>
<evidence type="ECO:0000259" key="1">
    <source>
        <dbReference type="Pfam" id="PF18989"/>
    </source>
</evidence>
<dbReference type="Proteomes" id="UP001058267">
    <property type="component" value="Chromosome"/>
</dbReference>
<evidence type="ECO:0000313" key="2">
    <source>
        <dbReference type="EMBL" id="UWN66599.1"/>
    </source>
</evidence>
<feature type="domain" description="DUF5722" evidence="1">
    <location>
        <begin position="155"/>
        <end position="549"/>
    </location>
</feature>
<organism evidence="2 3">
    <name type="scientific">Alistipes senegalensis JC50</name>
    <dbReference type="NCBI Taxonomy" id="1033732"/>
    <lineage>
        <taxon>Bacteria</taxon>
        <taxon>Pseudomonadati</taxon>
        <taxon>Bacteroidota</taxon>
        <taxon>Bacteroidia</taxon>
        <taxon>Bacteroidales</taxon>
        <taxon>Rikenellaceae</taxon>
        <taxon>Alistipes</taxon>
    </lineage>
</organism>
<dbReference type="SUPFAM" id="SSF51445">
    <property type="entry name" value="(Trans)glycosidases"/>
    <property type="match status" value="1"/>
</dbReference>
<reference evidence="2" key="1">
    <citation type="journal article" date="2022" name="Cell">
        <title>Design, construction, and in vivo augmentation of a complex gut microbiome.</title>
        <authorList>
            <person name="Cheng A.G."/>
            <person name="Ho P.Y."/>
            <person name="Aranda-Diaz A."/>
            <person name="Jain S."/>
            <person name="Yu F.B."/>
            <person name="Meng X."/>
            <person name="Wang M."/>
            <person name="Iakiviak M."/>
            <person name="Nagashima K."/>
            <person name="Zhao A."/>
            <person name="Murugkar P."/>
            <person name="Patil A."/>
            <person name="Atabakhsh K."/>
            <person name="Weakley A."/>
            <person name="Yan J."/>
            <person name="Brumbaugh A.R."/>
            <person name="Higginbottom S."/>
            <person name="Dimas A."/>
            <person name="Shiver A.L."/>
            <person name="Deutschbauer A."/>
            <person name="Neff N."/>
            <person name="Sonnenburg J.L."/>
            <person name="Huang K.C."/>
            <person name="Fischbach M.A."/>
        </authorList>
    </citation>
    <scope>NUCLEOTIDE SEQUENCE</scope>
    <source>
        <strain evidence="2">JC50</strain>
    </source>
</reference>
<proteinExistence type="predicted"/>
<gene>
    <name evidence="2" type="ORF">NQ519_07125</name>
</gene>
<dbReference type="Pfam" id="PF18989">
    <property type="entry name" value="DUF5722"/>
    <property type="match status" value="1"/>
</dbReference>